<reference evidence="1" key="1">
    <citation type="submission" date="2018-04" db="EMBL/GenBank/DDBJ databases">
        <title>Draft Genome Sequences of Chryseobacterium lactis NCTC11390T isolated from milk, Chryseobacterium oncorhynchi 701B-08T from rainbow trout, and Chryseobacterium viscerum 687B-08T from diseased fish.</title>
        <authorList>
            <person name="Jeong J.-J."/>
            <person name="Lee Y.J."/>
            <person name="Pathiraja D."/>
            <person name="Park B."/>
            <person name="Choi I.-G."/>
            <person name="Kim K.D."/>
        </authorList>
    </citation>
    <scope>NUCLEOTIDE SEQUENCE [LARGE SCALE GENOMIC DNA]</scope>
    <source>
        <strain evidence="1">701B-08</strain>
    </source>
</reference>
<evidence type="ECO:0000313" key="2">
    <source>
        <dbReference type="Proteomes" id="UP000236182"/>
    </source>
</evidence>
<protein>
    <submittedName>
        <fullName evidence="1">Uncharacterized protein</fullName>
    </submittedName>
</protein>
<dbReference type="RefSeq" id="WP_109619106.1">
    <property type="nucleotide sequence ID" value="NZ_PPEI02000002.1"/>
</dbReference>
<dbReference type="Proteomes" id="UP000236182">
    <property type="component" value="Unassembled WGS sequence"/>
</dbReference>
<keyword evidence="2" id="KW-1185">Reference proteome</keyword>
<evidence type="ECO:0000313" key="1">
    <source>
        <dbReference type="EMBL" id="PWN65882.1"/>
    </source>
</evidence>
<dbReference type="EMBL" id="PPEI02000002">
    <property type="protein sequence ID" value="PWN65882.1"/>
    <property type="molecule type" value="Genomic_DNA"/>
</dbReference>
<comment type="caution">
    <text evidence="1">The sequence shown here is derived from an EMBL/GenBank/DDBJ whole genome shotgun (WGS) entry which is preliminary data.</text>
</comment>
<gene>
    <name evidence="1" type="ORF">C1638_005715</name>
</gene>
<name>A0A316WWG7_9FLAO</name>
<proteinExistence type="predicted"/>
<accession>A0A316WWG7</accession>
<organism evidence="1 2">
    <name type="scientific">Chryseobacterium oncorhynchi</name>
    <dbReference type="NCBI Taxonomy" id="741074"/>
    <lineage>
        <taxon>Bacteria</taxon>
        <taxon>Pseudomonadati</taxon>
        <taxon>Bacteroidota</taxon>
        <taxon>Flavobacteriia</taxon>
        <taxon>Flavobacteriales</taxon>
        <taxon>Weeksellaceae</taxon>
        <taxon>Chryseobacterium group</taxon>
        <taxon>Chryseobacterium</taxon>
    </lineage>
</organism>
<dbReference type="AlphaFoldDB" id="A0A316WWG7"/>
<dbReference type="OrthoDB" id="1274161at2"/>
<sequence length="72" mass="8525">MENQEELEAKFMDLVKEYHKKTGGNNGLNLYKLDEKLNISFKELLVFVERLMKEKKIVYLNHLNGRTVTLPK</sequence>